<dbReference type="AlphaFoldDB" id="A0AAV4DVF0"/>
<sequence>MGIAVSPILFGATFGHPTQYIDEAEQQLADLASKVDTIDTKLDVLSDTVNTKLDILIEAEGRQTVNPAAIGPPPAAVPTTSAEPITPNTPPVAILSVERVTVTPDENSYTVRFTMNGDQEDLYTRVIDQKKPVREVDSIEVEGDGIKVATFTSKRSSPFLLFYIGDDKSHLLCLEFNNSQSGPEYQDVFNVPVLNVDPPESAVYEPGQDVLITISVPFERTQDYYDLPSVSETLVGVDLSTNKYHTHFNSTYYETGPREEQSDTMVQTFNILTASHNVSGYFSLVKVEDNSGGTLVKTIVVNRYVEIYPSSQTGYLPSGYLSFLEMDYQEKAENGNDLVRCRKDKDCILNCYAVGEQISQLMVARVLPDGEMEPVHENISTLSMFTYLMASWTYRFTNESEDSDGIVTFECLAIDSTNNNIVSKRVEAVDTIPSSIDQELSDFQIEDDPTNPGKKRVTLNCAVTGRPMPDVRFSNGSSLELLLADGPPDFITPISPNKIIATKVMTFDASDLNPVDLGIAALQDQNPSCSIFGYFSFDSHTFEIRNVTIV</sequence>
<accession>A0AAV4DVF0</accession>
<proteinExistence type="predicted"/>
<name>A0AAV4DVF0_9GAST</name>
<evidence type="ECO:0000313" key="1">
    <source>
        <dbReference type="EMBL" id="GFO47999.1"/>
    </source>
</evidence>
<organism evidence="1 2">
    <name type="scientific">Plakobranchus ocellatus</name>
    <dbReference type="NCBI Taxonomy" id="259542"/>
    <lineage>
        <taxon>Eukaryota</taxon>
        <taxon>Metazoa</taxon>
        <taxon>Spiralia</taxon>
        <taxon>Lophotrochozoa</taxon>
        <taxon>Mollusca</taxon>
        <taxon>Gastropoda</taxon>
        <taxon>Heterobranchia</taxon>
        <taxon>Euthyneura</taxon>
        <taxon>Panpulmonata</taxon>
        <taxon>Sacoglossa</taxon>
        <taxon>Placobranchoidea</taxon>
        <taxon>Plakobranchidae</taxon>
        <taxon>Plakobranchus</taxon>
    </lineage>
</organism>
<dbReference type="EMBL" id="BLXT01008368">
    <property type="protein sequence ID" value="GFO47999.1"/>
    <property type="molecule type" value="Genomic_DNA"/>
</dbReference>
<dbReference type="Proteomes" id="UP000735302">
    <property type="component" value="Unassembled WGS sequence"/>
</dbReference>
<reference evidence="1 2" key="1">
    <citation type="journal article" date="2021" name="Elife">
        <title>Chloroplast acquisition without the gene transfer in kleptoplastic sea slugs, Plakobranchus ocellatus.</title>
        <authorList>
            <person name="Maeda T."/>
            <person name="Takahashi S."/>
            <person name="Yoshida T."/>
            <person name="Shimamura S."/>
            <person name="Takaki Y."/>
            <person name="Nagai Y."/>
            <person name="Toyoda A."/>
            <person name="Suzuki Y."/>
            <person name="Arimoto A."/>
            <person name="Ishii H."/>
            <person name="Satoh N."/>
            <person name="Nishiyama T."/>
            <person name="Hasebe M."/>
            <person name="Maruyama T."/>
            <person name="Minagawa J."/>
            <person name="Obokata J."/>
            <person name="Shigenobu S."/>
        </authorList>
    </citation>
    <scope>NUCLEOTIDE SEQUENCE [LARGE SCALE GENOMIC DNA]</scope>
</reference>
<protein>
    <recommendedName>
        <fullName evidence="3">Ig-like domain-containing protein</fullName>
    </recommendedName>
</protein>
<evidence type="ECO:0000313" key="2">
    <source>
        <dbReference type="Proteomes" id="UP000735302"/>
    </source>
</evidence>
<comment type="caution">
    <text evidence="1">The sequence shown here is derived from an EMBL/GenBank/DDBJ whole genome shotgun (WGS) entry which is preliminary data.</text>
</comment>
<evidence type="ECO:0008006" key="3">
    <source>
        <dbReference type="Google" id="ProtNLM"/>
    </source>
</evidence>
<gene>
    <name evidence="1" type="ORF">PoB_007450400</name>
</gene>
<keyword evidence="2" id="KW-1185">Reference proteome</keyword>